<evidence type="ECO:0000256" key="3">
    <source>
        <dbReference type="ARBA" id="ARBA00022679"/>
    </source>
</evidence>
<keyword evidence="3 5" id="KW-0808">Transferase</keyword>
<evidence type="ECO:0000256" key="4">
    <source>
        <dbReference type="ARBA" id="ARBA00022691"/>
    </source>
</evidence>
<evidence type="ECO:0000256" key="1">
    <source>
        <dbReference type="ARBA" id="ARBA00022573"/>
    </source>
</evidence>
<evidence type="ECO:0000256" key="5">
    <source>
        <dbReference type="HAMAP-Rule" id="MF_00787"/>
    </source>
</evidence>
<evidence type="ECO:0000313" key="7">
    <source>
        <dbReference type="Proteomes" id="UP001081283"/>
    </source>
</evidence>
<dbReference type="NCBIfam" id="NF000849">
    <property type="entry name" value="PRK00075.1-1"/>
    <property type="match status" value="1"/>
</dbReference>
<accession>A0ABT3YJ87</accession>
<sequence>MDADETEIRLEKPATALRRGWTTGACATAATKAALTALLTGTFPDPVEITLPKGEQPAFPLARENLSTEQAMAGIIKDAGDDPDVTHGALVIASVRRLPEAAGIIFRAGDGVGMVTKAGLPVAVGEPAINPVPRQMMTEVVTTLCQEHGVSPDVEIEIAIGNGAELALQTWNPRLGIVGGLSVLGTTGVVHPFSCSSWIHSIHRGIDVARAEGYAHVLGATGSTSEKTAQDFYKLPDIACLDMGDFAGGLLKYLRFHPVPRLTIAGGFAKLTKLAQGALDLHSGRSQVDMVWLADRAMALGAHVDLRQRILCANTAMEVLELTREQGLDLPGAIAAEARTMALETLRGAPVEVDVMVMDRAGKLLAHAR</sequence>
<comment type="catalytic activity">
    <reaction evidence="5">
        <text>Co-precorrin-5B + S-adenosyl-L-methionine = Co-precorrin-6A + S-adenosyl-L-homocysteine</text>
        <dbReference type="Rhea" id="RHEA:26285"/>
        <dbReference type="ChEBI" id="CHEBI:57856"/>
        <dbReference type="ChEBI" id="CHEBI:59789"/>
        <dbReference type="ChEBI" id="CHEBI:60063"/>
        <dbReference type="ChEBI" id="CHEBI:60064"/>
        <dbReference type="EC" id="2.1.1.195"/>
    </reaction>
</comment>
<evidence type="ECO:0000256" key="2">
    <source>
        <dbReference type="ARBA" id="ARBA00022603"/>
    </source>
</evidence>
<dbReference type="Pfam" id="PF01888">
    <property type="entry name" value="CbiD"/>
    <property type="match status" value="1"/>
</dbReference>
<dbReference type="EC" id="2.1.1.195" evidence="5"/>
<dbReference type="PIRSF" id="PIRSF026782">
    <property type="entry name" value="CbiD"/>
    <property type="match status" value="1"/>
</dbReference>
<protein>
    <recommendedName>
        <fullName evidence="5">Cobalt-precorrin-5B C(1)-methyltransferase</fullName>
        <ecNumber evidence="5">2.1.1.195</ecNumber>
    </recommendedName>
    <alternativeName>
        <fullName evidence="5">Cobalt-precorrin-6A synthase</fullName>
    </alternativeName>
</protein>
<dbReference type="Gene3D" id="3.30.2110.10">
    <property type="entry name" value="CbiD-like"/>
    <property type="match status" value="1"/>
</dbReference>
<dbReference type="InterPro" id="IPR036074">
    <property type="entry name" value="CbiD_sf"/>
</dbReference>
<comment type="similarity">
    <text evidence="5">Belongs to the CbiD family.</text>
</comment>
<comment type="function">
    <text evidence="5">Catalyzes the methylation of C-1 in cobalt-precorrin-5B to form cobalt-precorrin-6A.</text>
</comment>
<dbReference type="SUPFAM" id="SSF111342">
    <property type="entry name" value="CbiD-like"/>
    <property type="match status" value="1"/>
</dbReference>
<dbReference type="EMBL" id="JAOVZQ010000001">
    <property type="protein sequence ID" value="MCY0095883.1"/>
    <property type="molecule type" value="Genomic_DNA"/>
</dbReference>
<evidence type="ECO:0000313" key="6">
    <source>
        <dbReference type="EMBL" id="MCY0095883.1"/>
    </source>
</evidence>
<dbReference type="PANTHER" id="PTHR35863:SF1">
    <property type="entry name" value="COBALT-PRECORRIN-5B C(1)-METHYLTRANSFERASE"/>
    <property type="match status" value="1"/>
</dbReference>
<dbReference type="PANTHER" id="PTHR35863">
    <property type="entry name" value="COBALT-PRECORRIN-5B C(1)-METHYLTRANSFERASE"/>
    <property type="match status" value="1"/>
</dbReference>
<organism evidence="6 7">
    <name type="scientific">Hoeflea ulvae</name>
    <dbReference type="NCBI Taxonomy" id="2983764"/>
    <lineage>
        <taxon>Bacteria</taxon>
        <taxon>Pseudomonadati</taxon>
        <taxon>Pseudomonadota</taxon>
        <taxon>Alphaproteobacteria</taxon>
        <taxon>Hyphomicrobiales</taxon>
        <taxon>Rhizobiaceae</taxon>
        <taxon>Hoeflea</taxon>
    </lineage>
</organism>
<gene>
    <name evidence="5" type="primary">cbiD</name>
    <name evidence="6" type="ORF">OEG82_17935</name>
</gene>
<comment type="caution">
    <text evidence="6">The sequence shown here is derived from an EMBL/GenBank/DDBJ whole genome shotgun (WGS) entry which is preliminary data.</text>
</comment>
<keyword evidence="7" id="KW-1185">Reference proteome</keyword>
<proteinExistence type="inferred from homology"/>
<dbReference type="RefSeq" id="WP_267613748.1">
    <property type="nucleotide sequence ID" value="NZ_JAOVZQ010000001.1"/>
</dbReference>
<dbReference type="HAMAP" id="MF_00787">
    <property type="entry name" value="CbiD"/>
    <property type="match status" value="1"/>
</dbReference>
<dbReference type="NCBIfam" id="TIGR00312">
    <property type="entry name" value="cbiD"/>
    <property type="match status" value="1"/>
</dbReference>
<comment type="pathway">
    <text evidence="5">Cofactor biosynthesis; adenosylcobalamin biosynthesis; cob(II)yrinate a,c-diamide from sirohydrochlorin (anaerobic route): step 6/10.</text>
</comment>
<keyword evidence="1 5" id="KW-0169">Cobalamin biosynthesis</keyword>
<name>A0ABT3YJ87_9HYPH</name>
<keyword evidence="2 5" id="KW-0489">Methyltransferase</keyword>
<reference evidence="6" key="1">
    <citation type="submission" date="2022-10" db="EMBL/GenBank/DDBJ databases">
        <title>Hoeflea sp. J2-29, isolated from marine algae.</title>
        <authorList>
            <person name="Kristyanto S."/>
            <person name="Kim J.M."/>
            <person name="Jeon C.O."/>
        </authorList>
    </citation>
    <scope>NUCLEOTIDE SEQUENCE</scope>
    <source>
        <strain evidence="6">J2-29</strain>
    </source>
</reference>
<dbReference type="Proteomes" id="UP001081283">
    <property type="component" value="Unassembled WGS sequence"/>
</dbReference>
<dbReference type="InterPro" id="IPR002748">
    <property type="entry name" value="CbiD"/>
</dbReference>
<dbReference type="GO" id="GO:0008168">
    <property type="term" value="F:methyltransferase activity"/>
    <property type="evidence" value="ECO:0007669"/>
    <property type="project" value="UniProtKB-KW"/>
</dbReference>
<dbReference type="GO" id="GO:0032259">
    <property type="term" value="P:methylation"/>
    <property type="evidence" value="ECO:0007669"/>
    <property type="project" value="UniProtKB-KW"/>
</dbReference>
<keyword evidence="4 5" id="KW-0949">S-adenosyl-L-methionine</keyword>